<dbReference type="Proteomes" id="UP000305948">
    <property type="component" value="Unassembled WGS sequence"/>
</dbReference>
<accession>A0A5C3MZD3</accession>
<reference evidence="2 3" key="1">
    <citation type="journal article" date="2019" name="Nat. Ecol. Evol.">
        <title>Megaphylogeny resolves global patterns of mushroom evolution.</title>
        <authorList>
            <person name="Varga T."/>
            <person name="Krizsan K."/>
            <person name="Foldi C."/>
            <person name="Dima B."/>
            <person name="Sanchez-Garcia M."/>
            <person name="Sanchez-Ramirez S."/>
            <person name="Szollosi G.J."/>
            <person name="Szarkandi J.G."/>
            <person name="Papp V."/>
            <person name="Albert L."/>
            <person name="Andreopoulos W."/>
            <person name="Angelini C."/>
            <person name="Antonin V."/>
            <person name="Barry K.W."/>
            <person name="Bougher N.L."/>
            <person name="Buchanan P."/>
            <person name="Buyck B."/>
            <person name="Bense V."/>
            <person name="Catcheside P."/>
            <person name="Chovatia M."/>
            <person name="Cooper J."/>
            <person name="Damon W."/>
            <person name="Desjardin D."/>
            <person name="Finy P."/>
            <person name="Geml J."/>
            <person name="Haridas S."/>
            <person name="Hughes K."/>
            <person name="Justo A."/>
            <person name="Karasinski D."/>
            <person name="Kautmanova I."/>
            <person name="Kiss B."/>
            <person name="Kocsube S."/>
            <person name="Kotiranta H."/>
            <person name="LaButti K.M."/>
            <person name="Lechner B.E."/>
            <person name="Liimatainen K."/>
            <person name="Lipzen A."/>
            <person name="Lukacs Z."/>
            <person name="Mihaltcheva S."/>
            <person name="Morgado L.N."/>
            <person name="Niskanen T."/>
            <person name="Noordeloos M.E."/>
            <person name="Ohm R.A."/>
            <person name="Ortiz-Santana B."/>
            <person name="Ovrebo C."/>
            <person name="Racz N."/>
            <person name="Riley R."/>
            <person name="Savchenko A."/>
            <person name="Shiryaev A."/>
            <person name="Soop K."/>
            <person name="Spirin V."/>
            <person name="Szebenyi C."/>
            <person name="Tomsovsky M."/>
            <person name="Tulloss R.E."/>
            <person name="Uehling J."/>
            <person name="Grigoriev I.V."/>
            <person name="Vagvolgyi C."/>
            <person name="Papp T."/>
            <person name="Martin F.M."/>
            <person name="Miettinen O."/>
            <person name="Hibbett D.S."/>
            <person name="Nagy L.G."/>
        </authorList>
    </citation>
    <scope>NUCLEOTIDE SEQUENCE [LARGE SCALE GENOMIC DNA]</scope>
    <source>
        <strain evidence="2 3">OMC1185</strain>
    </source>
</reference>
<dbReference type="AlphaFoldDB" id="A0A5C3MZD3"/>
<gene>
    <name evidence="2" type="ORF">OE88DRAFT_1727440</name>
</gene>
<keyword evidence="3" id="KW-1185">Reference proteome</keyword>
<feature type="compositionally biased region" description="Low complexity" evidence="1">
    <location>
        <begin position="736"/>
        <end position="747"/>
    </location>
</feature>
<evidence type="ECO:0000256" key="1">
    <source>
        <dbReference type="SAM" id="MobiDB-lite"/>
    </source>
</evidence>
<sequence>MIGEIGPGSWRLGVRVCALVMRGNWWREDLGVEGPTRERDSGREKGACGTLPWLSELGKGAEFDSQPGRRRDSSALAPDAILTEIADNHHPGGLRSEGTESNQWQYRSGRRVNCVRCYRFTRIRCNEVRCLHAGGRRQDDLPCVGSSIVALPPRPIYCLYSRTKHGRSYHLHGRAPEWLLVLVLVGLAAYIHEVVSRSRIAIELFFRSRSLMENLGDTREQEPESMPGRSQRALSDLSKSDHHRNLAVHWLCIISAIRVVHRRSTAEGVIDPAQQHHDPGLVRVVKALLAWPHLCRSSRVLRRVWTFGHDLWYIPVRRDEWGFPAGASQGRLGVSTRIYAPVWTPGVFLDGSEARGLRLADAFLPSASGVADSISVNTLCDYWQYASRCAWATFPIASALDALTSLYAPWALIEEGMLRRTERYQTSPSRCILDSRVGFNRLLGQGLLHEMLRPLIQTFWASGLEEVLRVCTLAFSDPYSEATSLRYRVWRNLVSCLGRLFAFEHMSRKDWLGEFERCWESWLLVRLAASILAFSHWYWRVCDGVCAQLAGVHVVVLIRAGTGPSLVSRKGMCPHEWRAFVLDQGLPLIASSWRFHRRGMATQKLYQKRFGILKTAVDHLRLAIFPTPAALHHDCSSEYAALFQAPVKSAAERADEGLHGSVCCAFYEPSMNAADTGSAVVKDSDEQSMSSSTLQEVKPTVLQHYYVLQIRATHAAALSARGTLATTEMPSYATRTSTASKAATTDSLLPDGHSSQLAEPQYKSTLGRFSWSSRAFTADPVVFLVPGLRGIDIDIDMKVHEDWGHREPEELTIAAQSPLNSDECMRLASSYHLVKLAIKVNGLYGFKRECCFSNLQEIDVKGPMSNVSQLFEALTAPRLKSIRAEIRMKAMGCYVALFRAFKFPRLQRLEVHFLVSSDGGLLYGAKSLLSFLRDLAEWRLLYLEFARIFLFLEHEDISSLASSMLEESGDSQSLTGMSRRWHFQCYRV</sequence>
<evidence type="ECO:0000313" key="3">
    <source>
        <dbReference type="Proteomes" id="UP000305948"/>
    </source>
</evidence>
<organism evidence="2 3">
    <name type="scientific">Heliocybe sulcata</name>
    <dbReference type="NCBI Taxonomy" id="5364"/>
    <lineage>
        <taxon>Eukaryota</taxon>
        <taxon>Fungi</taxon>
        <taxon>Dikarya</taxon>
        <taxon>Basidiomycota</taxon>
        <taxon>Agaricomycotina</taxon>
        <taxon>Agaricomycetes</taxon>
        <taxon>Gloeophyllales</taxon>
        <taxon>Gloeophyllaceae</taxon>
        <taxon>Heliocybe</taxon>
    </lineage>
</organism>
<dbReference type="EMBL" id="ML213517">
    <property type="protein sequence ID" value="TFK49148.1"/>
    <property type="molecule type" value="Genomic_DNA"/>
</dbReference>
<name>A0A5C3MZD3_9AGAM</name>
<feature type="region of interest" description="Disordered" evidence="1">
    <location>
        <begin position="736"/>
        <end position="756"/>
    </location>
</feature>
<protein>
    <submittedName>
        <fullName evidence="2">Uncharacterized protein</fullName>
    </submittedName>
</protein>
<evidence type="ECO:0000313" key="2">
    <source>
        <dbReference type="EMBL" id="TFK49148.1"/>
    </source>
</evidence>
<proteinExistence type="predicted"/>